<feature type="domain" description="CheB-type methylesterase" evidence="1">
    <location>
        <begin position="7"/>
        <end position="55"/>
    </location>
</feature>
<dbReference type="SUPFAM" id="SSF52738">
    <property type="entry name" value="Methylesterase CheB, C-terminal domain"/>
    <property type="match status" value="1"/>
</dbReference>
<protein>
    <recommendedName>
        <fullName evidence="1">CheB-type methylesterase domain-containing protein</fullName>
    </recommendedName>
</protein>
<dbReference type="Gene3D" id="3.40.50.180">
    <property type="entry name" value="Methylesterase CheB, C-terminal domain"/>
    <property type="match status" value="1"/>
</dbReference>
<evidence type="ECO:0000313" key="2">
    <source>
        <dbReference type="EMBL" id="QPH40605.1"/>
    </source>
</evidence>
<dbReference type="KEGG" id="pex:IZT61_04825"/>
<dbReference type="GO" id="GO:0005737">
    <property type="term" value="C:cytoplasm"/>
    <property type="evidence" value="ECO:0007669"/>
    <property type="project" value="InterPro"/>
</dbReference>
<dbReference type="AlphaFoldDB" id="A0A7S9L160"/>
<dbReference type="Pfam" id="PF01339">
    <property type="entry name" value="CheB_methylest"/>
    <property type="match status" value="1"/>
</dbReference>
<organism evidence="2 3">
    <name type="scientific">Pedobacter endophyticus</name>
    <dbReference type="NCBI Taxonomy" id="2789740"/>
    <lineage>
        <taxon>Bacteria</taxon>
        <taxon>Pseudomonadati</taxon>
        <taxon>Bacteroidota</taxon>
        <taxon>Sphingobacteriia</taxon>
        <taxon>Sphingobacteriales</taxon>
        <taxon>Sphingobacteriaceae</taxon>
        <taxon>Pedobacter</taxon>
    </lineage>
</organism>
<dbReference type="Proteomes" id="UP000594759">
    <property type="component" value="Chromosome"/>
</dbReference>
<sequence length="57" mass="6346">MEDKYIIALGASAGGLSALFEFFDNTLPDAVSYVITMHLYPYQKSHLTEVLQNIVPL</sequence>
<name>A0A7S9L160_9SPHI</name>
<dbReference type="GO" id="GO:0006935">
    <property type="term" value="P:chemotaxis"/>
    <property type="evidence" value="ECO:0007669"/>
    <property type="project" value="InterPro"/>
</dbReference>
<dbReference type="EMBL" id="CP064939">
    <property type="protein sequence ID" value="QPH40605.1"/>
    <property type="molecule type" value="Genomic_DNA"/>
</dbReference>
<dbReference type="InterPro" id="IPR035909">
    <property type="entry name" value="CheB_C"/>
</dbReference>
<dbReference type="GO" id="GO:0000156">
    <property type="term" value="F:phosphorelay response regulator activity"/>
    <property type="evidence" value="ECO:0007669"/>
    <property type="project" value="InterPro"/>
</dbReference>
<dbReference type="GO" id="GO:0008984">
    <property type="term" value="F:protein-glutamate methylesterase activity"/>
    <property type="evidence" value="ECO:0007669"/>
    <property type="project" value="InterPro"/>
</dbReference>
<dbReference type="InterPro" id="IPR000673">
    <property type="entry name" value="Sig_transdc_resp-reg_Me-estase"/>
</dbReference>
<proteinExistence type="predicted"/>
<gene>
    <name evidence="2" type="ORF">IZT61_04825</name>
</gene>
<evidence type="ECO:0000259" key="1">
    <source>
        <dbReference type="Pfam" id="PF01339"/>
    </source>
</evidence>
<reference evidence="2 3" key="1">
    <citation type="submission" date="2020-11" db="EMBL/GenBank/DDBJ databases">
        <title>Pedobacter endophytica, an endophytic bacteria isolated form Carex pumila.</title>
        <authorList>
            <person name="Peng Y."/>
            <person name="Jiang L."/>
            <person name="Lee J."/>
        </authorList>
    </citation>
    <scope>NUCLEOTIDE SEQUENCE [LARGE SCALE GENOMIC DNA]</scope>
    <source>
        <strain evidence="2 3">JBR3-12</strain>
    </source>
</reference>
<accession>A0A7S9L160</accession>
<evidence type="ECO:0000313" key="3">
    <source>
        <dbReference type="Proteomes" id="UP000594759"/>
    </source>
</evidence>
<keyword evidence="3" id="KW-1185">Reference proteome</keyword>